<dbReference type="SUPFAM" id="SSF48264">
    <property type="entry name" value="Cytochrome P450"/>
    <property type="match status" value="1"/>
</dbReference>
<organism evidence="7 8">
    <name type="scientific">Gnomoniopsis smithogilvyi</name>
    <dbReference type="NCBI Taxonomy" id="1191159"/>
    <lineage>
        <taxon>Eukaryota</taxon>
        <taxon>Fungi</taxon>
        <taxon>Dikarya</taxon>
        <taxon>Ascomycota</taxon>
        <taxon>Pezizomycotina</taxon>
        <taxon>Sordariomycetes</taxon>
        <taxon>Sordariomycetidae</taxon>
        <taxon>Diaporthales</taxon>
        <taxon>Gnomoniaceae</taxon>
        <taxon>Gnomoniopsis</taxon>
    </lineage>
</organism>
<evidence type="ECO:0000313" key="8">
    <source>
        <dbReference type="Proteomes" id="UP001140453"/>
    </source>
</evidence>
<evidence type="ECO:0000256" key="3">
    <source>
        <dbReference type="ARBA" id="ARBA00022617"/>
    </source>
</evidence>
<keyword evidence="8" id="KW-1185">Reference proteome</keyword>
<keyword evidence="5" id="KW-0408">Iron</keyword>
<keyword evidence="6" id="KW-0472">Membrane</keyword>
<reference evidence="7" key="1">
    <citation type="submission" date="2022-10" db="EMBL/GenBank/DDBJ databases">
        <title>Tapping the CABI collections for fungal endophytes: first genome assemblies for Collariella, Neodidymelliopsis, Ascochyta clinopodiicola, Didymella pomorum, Didymosphaeria variabile, Neocosmospora piperis and Neocucurbitaria cava.</title>
        <authorList>
            <person name="Hill R."/>
        </authorList>
    </citation>
    <scope>NUCLEOTIDE SEQUENCE</scope>
    <source>
        <strain evidence="7">IMI 355082</strain>
    </source>
</reference>
<dbReference type="InterPro" id="IPR036396">
    <property type="entry name" value="Cyt_P450_sf"/>
</dbReference>
<dbReference type="Proteomes" id="UP001140453">
    <property type="component" value="Unassembled WGS sequence"/>
</dbReference>
<evidence type="ECO:0000313" key="7">
    <source>
        <dbReference type="EMBL" id="KAJ4392301.1"/>
    </source>
</evidence>
<comment type="similarity">
    <text evidence="2">Belongs to the cytochrome P450 family.</text>
</comment>
<dbReference type="PANTHER" id="PTHR24305:SF232">
    <property type="entry name" value="P450, PUTATIVE (EUROFUNG)-RELATED"/>
    <property type="match status" value="1"/>
</dbReference>
<dbReference type="InterPro" id="IPR050121">
    <property type="entry name" value="Cytochrome_P450_monoxygenase"/>
</dbReference>
<evidence type="ECO:0000256" key="5">
    <source>
        <dbReference type="ARBA" id="ARBA00023004"/>
    </source>
</evidence>
<sequence length="259" mass="29025">MTLFNMCTNLFGTWQGVAAQLVVLIISVAIYRRYFSPLSGVPGPFWASITRLWQVSHILKGDQNLEAIALHNRHGHFVRIAPNEVSVSHPDGPKLLLQAPLRKASWYRVFTVPDTRYETPMSTLDPKQKLERSKWLVSGYSLSNILKSEEHISNNIATLLDWMDLYAAQKKPMGLCEYLTYTTLDNAGEAIFSQPFGFIKEGRDIGNSIKNNLILNPLVAAAGFFIWAYVILVANPIITWTGLLPMGHLFDTTAAAMTK</sequence>
<evidence type="ECO:0000256" key="6">
    <source>
        <dbReference type="SAM" id="Phobius"/>
    </source>
</evidence>
<dbReference type="PANTHER" id="PTHR24305">
    <property type="entry name" value="CYTOCHROME P450"/>
    <property type="match status" value="1"/>
</dbReference>
<keyword evidence="6" id="KW-1133">Transmembrane helix</keyword>
<gene>
    <name evidence="7" type="ORF">N0V93_005926</name>
</gene>
<protein>
    <recommendedName>
        <fullName evidence="9">Cytochrome P450</fullName>
    </recommendedName>
</protein>
<keyword evidence="6" id="KW-0812">Transmembrane</keyword>
<dbReference type="GO" id="GO:0005506">
    <property type="term" value="F:iron ion binding"/>
    <property type="evidence" value="ECO:0007669"/>
    <property type="project" value="InterPro"/>
</dbReference>
<evidence type="ECO:0008006" key="9">
    <source>
        <dbReference type="Google" id="ProtNLM"/>
    </source>
</evidence>
<comment type="caution">
    <text evidence="7">The sequence shown here is derived from an EMBL/GenBank/DDBJ whole genome shotgun (WGS) entry which is preliminary data.</text>
</comment>
<dbReference type="GO" id="GO:0020037">
    <property type="term" value="F:heme binding"/>
    <property type="evidence" value="ECO:0007669"/>
    <property type="project" value="InterPro"/>
</dbReference>
<keyword evidence="3" id="KW-0349">Heme</keyword>
<feature type="transmembrane region" description="Helical" evidence="6">
    <location>
        <begin position="12"/>
        <end position="31"/>
    </location>
</feature>
<name>A0A9W9CYL5_9PEZI</name>
<comment type="cofactor">
    <cofactor evidence="1">
        <name>heme</name>
        <dbReference type="ChEBI" id="CHEBI:30413"/>
    </cofactor>
</comment>
<dbReference type="OrthoDB" id="3934656at2759"/>
<dbReference type="AlphaFoldDB" id="A0A9W9CYL5"/>
<dbReference type="GO" id="GO:0004497">
    <property type="term" value="F:monooxygenase activity"/>
    <property type="evidence" value="ECO:0007669"/>
    <property type="project" value="InterPro"/>
</dbReference>
<accession>A0A9W9CYL5</accession>
<keyword evidence="4" id="KW-0479">Metal-binding</keyword>
<dbReference type="GO" id="GO:0016705">
    <property type="term" value="F:oxidoreductase activity, acting on paired donors, with incorporation or reduction of molecular oxygen"/>
    <property type="evidence" value="ECO:0007669"/>
    <property type="project" value="InterPro"/>
</dbReference>
<dbReference type="EMBL" id="JAPEVB010000003">
    <property type="protein sequence ID" value="KAJ4392301.1"/>
    <property type="molecule type" value="Genomic_DNA"/>
</dbReference>
<evidence type="ECO:0000256" key="1">
    <source>
        <dbReference type="ARBA" id="ARBA00001971"/>
    </source>
</evidence>
<feature type="transmembrane region" description="Helical" evidence="6">
    <location>
        <begin position="213"/>
        <end position="238"/>
    </location>
</feature>
<evidence type="ECO:0000256" key="4">
    <source>
        <dbReference type="ARBA" id="ARBA00022723"/>
    </source>
</evidence>
<dbReference type="Gene3D" id="1.10.630.10">
    <property type="entry name" value="Cytochrome P450"/>
    <property type="match status" value="1"/>
</dbReference>
<proteinExistence type="inferred from homology"/>
<evidence type="ECO:0000256" key="2">
    <source>
        <dbReference type="ARBA" id="ARBA00010617"/>
    </source>
</evidence>